<dbReference type="InterPro" id="IPR015422">
    <property type="entry name" value="PyrdxlP-dep_Trfase_small"/>
</dbReference>
<dbReference type="CDD" id="cd00616">
    <property type="entry name" value="AHBA_syn"/>
    <property type="match status" value="1"/>
</dbReference>
<dbReference type="InterPro" id="IPR015421">
    <property type="entry name" value="PyrdxlP-dep_Trfase_major"/>
</dbReference>
<reference evidence="4 5" key="1">
    <citation type="journal article" date="2020" name="Microorganisms">
        <title>Osmotic Adaptation and Compatible Solute Biosynthesis of Phototrophic Bacteria as Revealed from Genome Analyses.</title>
        <authorList>
            <person name="Imhoff J.F."/>
            <person name="Rahn T."/>
            <person name="Kunzel S."/>
            <person name="Keller A."/>
            <person name="Neulinger S.C."/>
        </authorList>
    </citation>
    <scope>NUCLEOTIDE SEQUENCE [LARGE SCALE GENOMIC DNA]</scope>
    <source>
        <strain evidence="4 5">DSM 6210</strain>
    </source>
</reference>
<dbReference type="PIRSF" id="PIRSF000390">
    <property type="entry name" value="PLP_StrS"/>
    <property type="match status" value="1"/>
</dbReference>
<dbReference type="InterPro" id="IPR000653">
    <property type="entry name" value="DegT/StrS_aminotransferase"/>
</dbReference>
<dbReference type="Pfam" id="PF01041">
    <property type="entry name" value="DegT_DnrJ_EryC1"/>
    <property type="match status" value="1"/>
</dbReference>
<name>A0ABS1CDF8_9GAMM</name>
<evidence type="ECO:0000313" key="4">
    <source>
        <dbReference type="EMBL" id="MBK1629758.1"/>
    </source>
</evidence>
<dbReference type="Proteomes" id="UP000748752">
    <property type="component" value="Unassembled WGS sequence"/>
</dbReference>
<evidence type="ECO:0000256" key="1">
    <source>
        <dbReference type="ARBA" id="ARBA00022898"/>
    </source>
</evidence>
<dbReference type="Gene3D" id="3.90.1150.10">
    <property type="entry name" value="Aspartate Aminotransferase, domain 1"/>
    <property type="match status" value="1"/>
</dbReference>
<dbReference type="PANTHER" id="PTHR30244">
    <property type="entry name" value="TRANSAMINASE"/>
    <property type="match status" value="1"/>
</dbReference>
<dbReference type="PANTHER" id="PTHR30244:SF34">
    <property type="entry name" value="DTDP-4-AMINO-4,6-DIDEOXYGALACTOSE TRANSAMINASE"/>
    <property type="match status" value="1"/>
</dbReference>
<keyword evidence="5" id="KW-1185">Reference proteome</keyword>
<evidence type="ECO:0000256" key="2">
    <source>
        <dbReference type="ARBA" id="ARBA00037999"/>
    </source>
</evidence>
<keyword evidence="1 3" id="KW-0663">Pyridoxal phosphate</keyword>
<dbReference type="GO" id="GO:0008483">
    <property type="term" value="F:transaminase activity"/>
    <property type="evidence" value="ECO:0007669"/>
    <property type="project" value="UniProtKB-KW"/>
</dbReference>
<dbReference type="Gene3D" id="3.40.640.10">
    <property type="entry name" value="Type I PLP-dependent aspartate aminotransferase-like (Major domain)"/>
    <property type="match status" value="1"/>
</dbReference>
<organism evidence="4 5">
    <name type="scientific">Thiohalocapsa halophila</name>
    <dbReference type="NCBI Taxonomy" id="69359"/>
    <lineage>
        <taxon>Bacteria</taxon>
        <taxon>Pseudomonadati</taxon>
        <taxon>Pseudomonadota</taxon>
        <taxon>Gammaproteobacteria</taxon>
        <taxon>Chromatiales</taxon>
        <taxon>Chromatiaceae</taxon>
        <taxon>Thiohalocapsa</taxon>
    </lineage>
</organism>
<keyword evidence="4" id="KW-0032">Aminotransferase</keyword>
<evidence type="ECO:0000256" key="3">
    <source>
        <dbReference type="RuleBase" id="RU004508"/>
    </source>
</evidence>
<dbReference type="EMBL" id="NRRV01000005">
    <property type="protein sequence ID" value="MBK1629758.1"/>
    <property type="molecule type" value="Genomic_DNA"/>
</dbReference>
<dbReference type="InterPro" id="IPR015424">
    <property type="entry name" value="PyrdxlP-dep_Trfase"/>
</dbReference>
<gene>
    <name evidence="4" type="ORF">CKO31_03180</name>
</gene>
<evidence type="ECO:0000313" key="5">
    <source>
        <dbReference type="Proteomes" id="UP000748752"/>
    </source>
</evidence>
<proteinExistence type="inferred from homology"/>
<dbReference type="SUPFAM" id="SSF53383">
    <property type="entry name" value="PLP-dependent transferases"/>
    <property type="match status" value="1"/>
</dbReference>
<sequence length="376" mass="41589">MNINIFQPELRDEELAAVREVFLSNWIGKGPKTDAFEEAFAKHLDVPHGQVRSINSCTEGLFSAMQLLEVGPGDEVIMPSISFVGAGNAVRAAGAEIAFCDVDPRTLNATAATIERKITPRTKAVVIIHYGGYPADMDGILTLLSDQGVALIEDSACSVASRYRGRACGTFGDIGIWSFDAMKILVTGDGGMLYLRDRELAERAASINYLGLTSGSGFSSGVDRRWWEFDVEVFGRRSITNDVASAIGLVQLEKLPRFLERREEVHKAYDEALGHLPWLTLPPALPDDCTSSYYFYWIQMEPATRDALARFLRERSIYTTFRYFPLHWVKAYGSTNETLPGCEAAAQQTLCLPIHQGLTDNDIERVVESVRAFGEG</sequence>
<accession>A0ABS1CDF8</accession>
<comment type="similarity">
    <text evidence="2 3">Belongs to the DegT/DnrJ/EryC1 family.</text>
</comment>
<protein>
    <submittedName>
        <fullName evidence="4">Glutamine--scyllo-inositol aminotransferase</fullName>
    </submittedName>
</protein>
<dbReference type="RefSeq" id="WP_200234046.1">
    <property type="nucleotide sequence ID" value="NZ_NRRV01000005.1"/>
</dbReference>
<keyword evidence="4" id="KW-0808">Transferase</keyword>
<comment type="caution">
    <text evidence="4">The sequence shown here is derived from an EMBL/GenBank/DDBJ whole genome shotgun (WGS) entry which is preliminary data.</text>
</comment>